<proteinExistence type="predicted"/>
<name>A0A836C887_9STRA</name>
<dbReference type="Pfam" id="PF03357">
    <property type="entry name" value="Snf7"/>
    <property type="match status" value="1"/>
</dbReference>
<evidence type="ECO:0000313" key="2">
    <source>
        <dbReference type="Proteomes" id="UP000664859"/>
    </source>
</evidence>
<dbReference type="OrthoDB" id="10266568at2759"/>
<organism evidence="1 2">
    <name type="scientific">Tribonema minus</name>
    <dbReference type="NCBI Taxonomy" id="303371"/>
    <lineage>
        <taxon>Eukaryota</taxon>
        <taxon>Sar</taxon>
        <taxon>Stramenopiles</taxon>
        <taxon>Ochrophyta</taxon>
        <taxon>PX clade</taxon>
        <taxon>Xanthophyceae</taxon>
        <taxon>Tribonematales</taxon>
        <taxon>Tribonemataceae</taxon>
        <taxon>Tribonema</taxon>
    </lineage>
</organism>
<keyword evidence="2" id="KW-1185">Reference proteome</keyword>
<gene>
    <name evidence="1" type="ORF">JKP88DRAFT_189873</name>
</gene>
<dbReference type="GO" id="GO:0007034">
    <property type="term" value="P:vacuolar transport"/>
    <property type="evidence" value="ECO:0007669"/>
    <property type="project" value="InterPro"/>
</dbReference>
<dbReference type="Gene3D" id="6.10.140.1230">
    <property type="match status" value="1"/>
</dbReference>
<dbReference type="Proteomes" id="UP000664859">
    <property type="component" value="Unassembled WGS sequence"/>
</dbReference>
<dbReference type="AlphaFoldDB" id="A0A836C887"/>
<accession>A0A836C887</accession>
<dbReference type="InterPro" id="IPR005024">
    <property type="entry name" value="Snf7_fam"/>
</dbReference>
<reference evidence="1" key="1">
    <citation type="submission" date="2021-02" db="EMBL/GenBank/DDBJ databases">
        <title>First Annotated Genome of the Yellow-green Alga Tribonema minus.</title>
        <authorList>
            <person name="Mahan K.M."/>
        </authorList>
    </citation>
    <scope>NUCLEOTIDE SEQUENCE</scope>
    <source>
        <strain evidence="1">UTEX B ZZ1240</strain>
    </source>
</reference>
<protein>
    <submittedName>
        <fullName evidence="1">Snf7-domain-containing protein</fullName>
    </submittedName>
</protein>
<dbReference type="PANTHER" id="PTHR10476">
    <property type="entry name" value="CHARGED MULTIVESICULAR BODY PROTEIN"/>
    <property type="match status" value="1"/>
</dbReference>
<dbReference type="EMBL" id="JAFCMP010000538">
    <property type="protein sequence ID" value="KAG5176289.1"/>
    <property type="molecule type" value="Genomic_DNA"/>
</dbReference>
<comment type="caution">
    <text evidence="1">The sequence shown here is derived from an EMBL/GenBank/DDBJ whole genome shotgun (WGS) entry which is preliminary data.</text>
</comment>
<sequence>MGNKVSLETELINLKLTAKQMQRSSTKCNKAEAAAKAKVKVAIQKGNMEGAKIAAQNAIREKNQSLNYLRLASRIDAVAARLETAVRMKQVDKSMQGVVKGMRKALKTMDVERISKTMDQFEKQFEDMDVVAGYMENSMGATTAMSTPADQVDQLIQMVADEHGLEVASQLDDAGKVGAAVPQAGPAAADDLSQRLADLRK</sequence>
<evidence type="ECO:0000313" key="1">
    <source>
        <dbReference type="EMBL" id="KAG5176289.1"/>
    </source>
</evidence>